<evidence type="ECO:0000313" key="1">
    <source>
        <dbReference type="EMBL" id="KAJ7747024.1"/>
    </source>
</evidence>
<dbReference type="AlphaFoldDB" id="A0AAD7IN93"/>
<evidence type="ECO:0000313" key="2">
    <source>
        <dbReference type="Proteomes" id="UP001215598"/>
    </source>
</evidence>
<dbReference type="Proteomes" id="UP001215598">
    <property type="component" value="Unassembled WGS sequence"/>
</dbReference>
<protein>
    <submittedName>
        <fullName evidence="1">Uncharacterized protein</fullName>
    </submittedName>
</protein>
<proteinExistence type="predicted"/>
<keyword evidence="2" id="KW-1185">Reference proteome</keyword>
<comment type="caution">
    <text evidence="1">The sequence shown here is derived from an EMBL/GenBank/DDBJ whole genome shotgun (WGS) entry which is preliminary data.</text>
</comment>
<dbReference type="EMBL" id="JARKIB010000078">
    <property type="protein sequence ID" value="KAJ7747024.1"/>
    <property type="molecule type" value="Genomic_DNA"/>
</dbReference>
<gene>
    <name evidence="1" type="ORF">B0H16DRAFT_1726218</name>
</gene>
<name>A0AAD7IN93_9AGAR</name>
<accession>A0AAD7IN93</accession>
<sequence>MGLGWTGSLFGLTFRGIQVQTRAFPSRILPRPQALLPLWVRLHTKRARHVLVQFDYVRLSFRSPSTPTYVLPGTPRTQKSSRIPVFPHPAEFATVQAPHRISVPCVLQPPPHPRRSRPRCYQIKLDVNERASKAAPSSSGQTCPPSSSSSISEFFISTSSPPVVVAHFYDVPARRQAEDMRDPDFIFKFYADADQIRSVTAWDFATDRQRARPVLARTHFDAKTLSTKTAATPPTLPSSPPSAPFNAALRVHTIIHALPRSLHRRRLHRRKLFDTLLRPARIPLMPGSSPLRGQRRPSRSSTSIRRVYGAGFFCAACDWARGVVCAAKESSAVNGTAYSRLLIQLWLSPCVTCDSSCASCSGGGGADAVLGM</sequence>
<organism evidence="1 2">
    <name type="scientific">Mycena metata</name>
    <dbReference type="NCBI Taxonomy" id="1033252"/>
    <lineage>
        <taxon>Eukaryota</taxon>
        <taxon>Fungi</taxon>
        <taxon>Dikarya</taxon>
        <taxon>Basidiomycota</taxon>
        <taxon>Agaricomycotina</taxon>
        <taxon>Agaricomycetes</taxon>
        <taxon>Agaricomycetidae</taxon>
        <taxon>Agaricales</taxon>
        <taxon>Marasmiineae</taxon>
        <taxon>Mycenaceae</taxon>
        <taxon>Mycena</taxon>
    </lineage>
</organism>
<reference evidence="1" key="1">
    <citation type="submission" date="2023-03" db="EMBL/GenBank/DDBJ databases">
        <title>Massive genome expansion in bonnet fungi (Mycena s.s.) driven by repeated elements and novel gene families across ecological guilds.</title>
        <authorList>
            <consortium name="Lawrence Berkeley National Laboratory"/>
            <person name="Harder C.B."/>
            <person name="Miyauchi S."/>
            <person name="Viragh M."/>
            <person name="Kuo A."/>
            <person name="Thoen E."/>
            <person name="Andreopoulos B."/>
            <person name="Lu D."/>
            <person name="Skrede I."/>
            <person name="Drula E."/>
            <person name="Henrissat B."/>
            <person name="Morin E."/>
            <person name="Kohler A."/>
            <person name="Barry K."/>
            <person name="LaButti K."/>
            <person name="Morin E."/>
            <person name="Salamov A."/>
            <person name="Lipzen A."/>
            <person name="Mereny Z."/>
            <person name="Hegedus B."/>
            <person name="Baldrian P."/>
            <person name="Stursova M."/>
            <person name="Weitz H."/>
            <person name="Taylor A."/>
            <person name="Grigoriev I.V."/>
            <person name="Nagy L.G."/>
            <person name="Martin F."/>
            <person name="Kauserud H."/>
        </authorList>
    </citation>
    <scope>NUCLEOTIDE SEQUENCE</scope>
    <source>
        <strain evidence="1">CBHHK182m</strain>
    </source>
</reference>